<proteinExistence type="predicted"/>
<organism evidence="2 3">
    <name type="scientific">Deinococcus soli</name>
    <name type="common">ex Cha et al. 2016</name>
    <dbReference type="NCBI Taxonomy" id="1309411"/>
    <lineage>
        <taxon>Bacteria</taxon>
        <taxon>Thermotogati</taxon>
        <taxon>Deinococcota</taxon>
        <taxon>Deinococci</taxon>
        <taxon>Deinococcales</taxon>
        <taxon>Deinococcaceae</taxon>
        <taxon>Deinococcus</taxon>
    </lineage>
</organism>
<dbReference type="EMBL" id="JAVDQK010000005">
    <property type="protein sequence ID" value="MDR6218890.1"/>
    <property type="molecule type" value="Genomic_DNA"/>
</dbReference>
<sequence length="197" mass="20941">MKRAVFPRVDPWRFVQALTLSAGTLTVVLAQNNVEFVLAQRVLTPQDTLEGLPSAARLAGAGALLLLAVLAALRIQALRTVSARVCSAALLGALLTAGAVQFTQVPSTVHLLTLGGGHVLDQSVGVAPAYSFEPSVMVAQTLTQVDRARHVVTRMDDSYRQMYGSPLGTAWGLLSTQLALGFVCLLPGLRRLEARNL</sequence>
<dbReference type="AlphaFoldDB" id="A0AAE3XEZ1"/>
<keyword evidence="1" id="KW-0812">Transmembrane</keyword>
<keyword evidence="1" id="KW-0472">Membrane</keyword>
<keyword evidence="1" id="KW-1133">Transmembrane helix</keyword>
<accession>A0AAE3XEZ1</accession>
<feature type="transmembrane region" description="Helical" evidence="1">
    <location>
        <begin position="85"/>
        <end position="103"/>
    </location>
</feature>
<evidence type="ECO:0000256" key="1">
    <source>
        <dbReference type="SAM" id="Phobius"/>
    </source>
</evidence>
<reference evidence="2" key="1">
    <citation type="submission" date="2023-07" db="EMBL/GenBank/DDBJ databases">
        <title>Sorghum-associated microbial communities from plants grown in Nebraska, USA.</title>
        <authorList>
            <person name="Schachtman D."/>
        </authorList>
    </citation>
    <scope>NUCLEOTIDE SEQUENCE</scope>
    <source>
        <strain evidence="2">BE330</strain>
    </source>
</reference>
<evidence type="ECO:0000313" key="3">
    <source>
        <dbReference type="Proteomes" id="UP001185331"/>
    </source>
</evidence>
<feature type="transmembrane region" description="Helical" evidence="1">
    <location>
        <begin position="170"/>
        <end position="189"/>
    </location>
</feature>
<comment type="caution">
    <text evidence="2">The sequence shown here is derived from an EMBL/GenBank/DDBJ whole genome shotgun (WGS) entry which is preliminary data.</text>
</comment>
<gene>
    <name evidence="2" type="ORF">J2Y00_002487</name>
</gene>
<protein>
    <submittedName>
        <fullName evidence="2">Uncharacterized protein</fullName>
    </submittedName>
</protein>
<dbReference type="Proteomes" id="UP001185331">
    <property type="component" value="Unassembled WGS sequence"/>
</dbReference>
<evidence type="ECO:0000313" key="2">
    <source>
        <dbReference type="EMBL" id="MDR6218890.1"/>
    </source>
</evidence>
<feature type="transmembrane region" description="Helical" evidence="1">
    <location>
        <begin position="54"/>
        <end position="73"/>
    </location>
</feature>
<name>A0AAE3XEZ1_9DEIO</name>
<dbReference type="RefSeq" id="WP_309853659.1">
    <property type="nucleotide sequence ID" value="NZ_JAVDQJ010000004.1"/>
</dbReference>